<dbReference type="EMBL" id="JAESVN010000005">
    <property type="protein sequence ID" value="MBL4918128.1"/>
    <property type="molecule type" value="Genomic_DNA"/>
</dbReference>
<dbReference type="InterPro" id="IPR052891">
    <property type="entry name" value="DNA-3mA_glycosylase"/>
</dbReference>
<protein>
    <submittedName>
        <fullName evidence="2">DNA-3-methyladenine glycosylase I</fullName>
    </submittedName>
</protein>
<sequence>MDQENGRCPWCGTDPLYVAYHDQEWGVPERDSRALWEMLILEGFQAGLSWYTILKRRENFRAAFRGFDPGQIAGWGEDEVTRLLADPGIIRHRGKIEGTIRAARAFQEIEAREGFSGWIWGHVDGRPVQTGLASMAGAQAQTPGSVILSKTLKQAGFGYCGPVITYAFMQAAGLVNDHLLSCPRHADVAAMAG</sequence>
<gene>
    <name evidence="2" type="ORF">JL811_12945</name>
</gene>
<dbReference type="GO" id="GO:0046872">
    <property type="term" value="F:metal ion binding"/>
    <property type="evidence" value="ECO:0007669"/>
    <property type="project" value="UniProtKB-KW"/>
</dbReference>
<dbReference type="SUPFAM" id="SSF48150">
    <property type="entry name" value="DNA-glycosylase"/>
    <property type="match status" value="1"/>
</dbReference>
<reference evidence="2" key="1">
    <citation type="submission" date="2021-01" db="EMBL/GenBank/DDBJ databases">
        <title>Tabrizicola alba sp. nov. a motile alkaliphilic bacterium isolated from a soda lake.</title>
        <authorList>
            <person name="Szuroczki S."/>
            <person name="Abbaszade G."/>
            <person name="Schumann P."/>
            <person name="Toth E."/>
        </authorList>
    </citation>
    <scope>NUCLEOTIDE SEQUENCE</scope>
    <source>
        <strain evidence="2">DMG-N-6</strain>
    </source>
</reference>
<feature type="binding site" evidence="1">
    <location>
        <position position="8"/>
    </location>
    <ligand>
        <name>Zn(2+)</name>
        <dbReference type="ChEBI" id="CHEBI:29105"/>
    </ligand>
</feature>
<evidence type="ECO:0000313" key="3">
    <source>
        <dbReference type="Proteomes" id="UP000648908"/>
    </source>
</evidence>
<dbReference type="InterPro" id="IPR005019">
    <property type="entry name" value="Adenine_glyco"/>
</dbReference>
<feature type="binding site" evidence="1">
    <location>
        <position position="178"/>
    </location>
    <ligand>
        <name>Zn(2+)</name>
        <dbReference type="ChEBI" id="CHEBI:29105"/>
    </ligand>
</feature>
<evidence type="ECO:0000313" key="2">
    <source>
        <dbReference type="EMBL" id="MBL4918128.1"/>
    </source>
</evidence>
<dbReference type="RefSeq" id="WP_202689119.1">
    <property type="nucleotide sequence ID" value="NZ_JAESVN010000005.1"/>
</dbReference>
<dbReference type="Gene3D" id="1.10.340.30">
    <property type="entry name" value="Hypothetical protein, domain 2"/>
    <property type="match status" value="1"/>
</dbReference>
<feature type="binding site" evidence="1">
    <location>
        <position position="182"/>
    </location>
    <ligand>
        <name>Zn(2+)</name>
        <dbReference type="ChEBI" id="CHEBI:29105"/>
    </ligand>
</feature>
<dbReference type="InterPro" id="IPR011257">
    <property type="entry name" value="DNA_glycosylase"/>
</dbReference>
<keyword evidence="1" id="KW-0479">Metal-binding</keyword>
<proteinExistence type="predicted"/>
<name>A0A8K0VA39_9RHOB</name>
<dbReference type="GO" id="GO:0006284">
    <property type="term" value="P:base-excision repair"/>
    <property type="evidence" value="ECO:0007669"/>
    <property type="project" value="InterPro"/>
</dbReference>
<organism evidence="2 3">
    <name type="scientific">Szabonella alba</name>
    <dbReference type="NCBI Taxonomy" id="2804194"/>
    <lineage>
        <taxon>Bacteria</taxon>
        <taxon>Pseudomonadati</taxon>
        <taxon>Pseudomonadota</taxon>
        <taxon>Alphaproteobacteria</taxon>
        <taxon>Rhodobacterales</taxon>
        <taxon>Paracoccaceae</taxon>
        <taxon>Szabonella</taxon>
    </lineage>
</organism>
<accession>A0A8K0VA39</accession>
<dbReference type="AlphaFoldDB" id="A0A8K0VA39"/>
<feature type="binding site" evidence="1">
    <location>
        <position position="21"/>
    </location>
    <ligand>
        <name>Zn(2+)</name>
        <dbReference type="ChEBI" id="CHEBI:29105"/>
    </ligand>
</feature>
<comment type="caution">
    <text evidence="2">The sequence shown here is derived from an EMBL/GenBank/DDBJ whole genome shotgun (WGS) entry which is preliminary data.</text>
</comment>
<dbReference type="GO" id="GO:0008725">
    <property type="term" value="F:DNA-3-methyladenine glycosylase activity"/>
    <property type="evidence" value="ECO:0007669"/>
    <property type="project" value="InterPro"/>
</dbReference>
<dbReference type="PANTHER" id="PTHR30037">
    <property type="entry name" value="DNA-3-METHYLADENINE GLYCOSYLASE 1"/>
    <property type="match status" value="1"/>
</dbReference>
<evidence type="ECO:0000256" key="1">
    <source>
        <dbReference type="PIRSR" id="PIRSR605019-1"/>
    </source>
</evidence>
<dbReference type="Pfam" id="PF03352">
    <property type="entry name" value="Adenine_glyco"/>
    <property type="match status" value="1"/>
</dbReference>
<dbReference type="PANTHER" id="PTHR30037:SF4">
    <property type="entry name" value="DNA-3-METHYLADENINE GLYCOSYLASE I"/>
    <property type="match status" value="1"/>
</dbReference>
<dbReference type="Proteomes" id="UP000648908">
    <property type="component" value="Unassembled WGS sequence"/>
</dbReference>
<keyword evidence="1" id="KW-0862">Zinc</keyword>
<keyword evidence="3" id="KW-1185">Reference proteome</keyword>